<sequence length="208" mass="22667">MTDSPKPPPLVCQLPGHVLPLPRQLALASFPFRHLHKEQLFPDATPGCLPGTRGHQTLLSLHLAGKKLQLSEGRGLAQGDQGAPNQTQANAVLGNLLRDPTEGRNSTNSTRALKLLDGTSAAWYILTIIGIYGVILLFRLASDILRKNDKSLEDIYYSNLTSELKKKGFQNKCPSLTVSNKAVLQLNQASLEPTRGNIRPHTKIQGVP</sequence>
<feature type="transmembrane region" description="Helical" evidence="1">
    <location>
        <begin position="121"/>
        <end position="141"/>
    </location>
</feature>
<dbReference type="AlphaFoldDB" id="A0A5N4EKD2"/>
<keyword evidence="3" id="KW-1185">Reference proteome</keyword>
<accession>A0A5N4EKD2</accession>
<keyword evidence="1" id="KW-0472">Membrane</keyword>
<evidence type="ECO:0000256" key="1">
    <source>
        <dbReference type="SAM" id="Phobius"/>
    </source>
</evidence>
<protein>
    <submittedName>
        <fullName evidence="2">Small integral membrane protein 34B</fullName>
    </submittedName>
</protein>
<keyword evidence="1" id="KW-0812">Transmembrane</keyword>
<evidence type="ECO:0000313" key="2">
    <source>
        <dbReference type="EMBL" id="KAB1283724.1"/>
    </source>
</evidence>
<organism evidence="2 3">
    <name type="scientific">Camelus dromedarius</name>
    <name type="common">Dromedary</name>
    <name type="synonym">Arabian camel</name>
    <dbReference type="NCBI Taxonomy" id="9838"/>
    <lineage>
        <taxon>Eukaryota</taxon>
        <taxon>Metazoa</taxon>
        <taxon>Chordata</taxon>
        <taxon>Craniata</taxon>
        <taxon>Vertebrata</taxon>
        <taxon>Euteleostomi</taxon>
        <taxon>Mammalia</taxon>
        <taxon>Eutheria</taxon>
        <taxon>Laurasiatheria</taxon>
        <taxon>Artiodactyla</taxon>
        <taxon>Tylopoda</taxon>
        <taxon>Camelidae</taxon>
        <taxon>Camelus</taxon>
    </lineage>
</organism>
<keyword evidence="1" id="KW-1133">Transmembrane helix</keyword>
<name>A0A5N4EKD2_CAMDR</name>
<evidence type="ECO:0000313" key="3">
    <source>
        <dbReference type="Proteomes" id="UP000299084"/>
    </source>
</evidence>
<proteinExistence type="predicted"/>
<gene>
    <name evidence="2" type="ORF">Cadr_000001121</name>
</gene>
<comment type="caution">
    <text evidence="2">The sequence shown here is derived from an EMBL/GenBank/DDBJ whole genome shotgun (WGS) entry which is preliminary data.</text>
</comment>
<dbReference type="Proteomes" id="UP000299084">
    <property type="component" value="Unassembled WGS sequence"/>
</dbReference>
<dbReference type="EMBL" id="JWIN03000001">
    <property type="protein sequence ID" value="KAB1283724.1"/>
    <property type="molecule type" value="Genomic_DNA"/>
</dbReference>
<reference evidence="2 3" key="1">
    <citation type="journal article" date="2019" name="Mol. Ecol. Resour.">
        <title>Improving Illumina assemblies with Hi-C and long reads: an example with the North African dromedary.</title>
        <authorList>
            <person name="Elbers J.P."/>
            <person name="Rogers M.F."/>
            <person name="Perelman P.L."/>
            <person name="Proskuryakova A.A."/>
            <person name="Serdyukova N.A."/>
            <person name="Johnson W.E."/>
            <person name="Horin P."/>
            <person name="Corander J."/>
            <person name="Murphy D."/>
            <person name="Burger P.A."/>
        </authorList>
    </citation>
    <scope>NUCLEOTIDE SEQUENCE [LARGE SCALE GENOMIC DNA]</scope>
    <source>
        <strain evidence="2">Drom800</strain>
        <tissue evidence="2">Blood</tissue>
    </source>
</reference>